<dbReference type="EMBL" id="CP017554">
    <property type="protein sequence ID" value="AOW01497.1"/>
    <property type="molecule type" value="Genomic_DNA"/>
</dbReference>
<feature type="region of interest" description="Disordered" evidence="6">
    <location>
        <begin position="798"/>
        <end position="819"/>
    </location>
</feature>
<feature type="compositionally biased region" description="Polar residues" evidence="6">
    <location>
        <begin position="799"/>
        <end position="809"/>
    </location>
</feature>
<dbReference type="PANTHER" id="PTHR23176:SF128">
    <property type="entry name" value="RHO GTPASE-ACTIVATING PROTEIN RGD1"/>
    <property type="match status" value="1"/>
</dbReference>
<dbReference type="SUPFAM" id="SSF48350">
    <property type="entry name" value="GTPase activation domain, GAP"/>
    <property type="match status" value="1"/>
</dbReference>
<feature type="compositionally biased region" description="Polar residues" evidence="6">
    <location>
        <begin position="727"/>
        <end position="759"/>
    </location>
</feature>
<dbReference type="EMBL" id="KZ858951">
    <property type="protein sequence ID" value="RDW28611.1"/>
    <property type="molecule type" value="Genomic_DNA"/>
</dbReference>
<dbReference type="GO" id="GO:0005938">
    <property type="term" value="C:cell cortex"/>
    <property type="evidence" value="ECO:0007669"/>
    <property type="project" value="UniProtKB-ARBA"/>
</dbReference>
<dbReference type="InterPro" id="IPR000198">
    <property type="entry name" value="RhoGAP_dom"/>
</dbReference>
<feature type="domain" description="Rho-GAP" evidence="8">
    <location>
        <begin position="1177"/>
        <end position="1367"/>
    </location>
</feature>
<dbReference type="Gene3D" id="2.10.110.10">
    <property type="entry name" value="Cysteine Rich Protein"/>
    <property type="match status" value="2"/>
</dbReference>
<dbReference type="Proteomes" id="UP000182444">
    <property type="component" value="Chromosome 1B"/>
</dbReference>
<feature type="compositionally biased region" description="Basic and acidic residues" evidence="6">
    <location>
        <begin position="142"/>
        <end position="169"/>
    </location>
</feature>
<dbReference type="InterPro" id="IPR050729">
    <property type="entry name" value="Rho-GAP"/>
</dbReference>
<dbReference type="OMA" id="GFERSPQ"/>
<proteinExistence type="predicted"/>
<keyword evidence="3 4" id="KW-0862">Zinc</keyword>
<evidence type="ECO:0000313" key="10">
    <source>
        <dbReference type="EMBL" id="RDW28611.1"/>
    </source>
</evidence>
<dbReference type="GO" id="GO:0007165">
    <property type="term" value="P:signal transduction"/>
    <property type="evidence" value="ECO:0007669"/>
    <property type="project" value="InterPro"/>
</dbReference>
<name>A0A1H6PVJ0_YARLL</name>
<dbReference type="InterPro" id="IPR001781">
    <property type="entry name" value="Znf_LIM"/>
</dbReference>
<dbReference type="InterPro" id="IPR008936">
    <property type="entry name" value="Rho_GTPase_activation_prot"/>
</dbReference>
<dbReference type="eggNOG" id="KOG1453">
    <property type="taxonomic scope" value="Eukaryota"/>
</dbReference>
<feature type="compositionally biased region" description="Polar residues" evidence="6">
    <location>
        <begin position="480"/>
        <end position="489"/>
    </location>
</feature>
<dbReference type="KEGG" id="yli:2907561"/>
<feature type="compositionally biased region" description="Polar residues" evidence="6">
    <location>
        <begin position="588"/>
        <end position="597"/>
    </location>
</feature>
<feature type="compositionally biased region" description="Low complexity" evidence="6">
    <location>
        <begin position="433"/>
        <end position="447"/>
    </location>
</feature>
<organism evidence="9 11">
    <name type="scientific">Yarrowia lipolytica</name>
    <name type="common">Candida lipolytica</name>
    <dbReference type="NCBI Taxonomy" id="4952"/>
    <lineage>
        <taxon>Eukaryota</taxon>
        <taxon>Fungi</taxon>
        <taxon>Dikarya</taxon>
        <taxon>Ascomycota</taxon>
        <taxon>Saccharomycotina</taxon>
        <taxon>Dipodascomycetes</taxon>
        <taxon>Dipodascales</taxon>
        <taxon>Dipodascales incertae sedis</taxon>
        <taxon>Yarrowia</taxon>
    </lineage>
</organism>
<feature type="compositionally biased region" description="Polar residues" evidence="6">
    <location>
        <begin position="1097"/>
        <end position="1124"/>
    </location>
</feature>
<dbReference type="GO" id="GO:0005933">
    <property type="term" value="C:cellular bud"/>
    <property type="evidence" value="ECO:0007669"/>
    <property type="project" value="UniProtKB-ARBA"/>
</dbReference>
<dbReference type="Proteomes" id="UP000256601">
    <property type="component" value="Unassembled WGS sequence"/>
</dbReference>
<dbReference type="Pfam" id="PF00620">
    <property type="entry name" value="RhoGAP"/>
    <property type="match status" value="1"/>
</dbReference>
<dbReference type="GO" id="GO:0046872">
    <property type="term" value="F:metal ion binding"/>
    <property type="evidence" value="ECO:0007669"/>
    <property type="project" value="UniProtKB-KW"/>
</dbReference>
<feature type="compositionally biased region" description="Basic and acidic residues" evidence="6">
    <location>
        <begin position="402"/>
        <end position="432"/>
    </location>
</feature>
<evidence type="ECO:0000259" key="7">
    <source>
        <dbReference type="PROSITE" id="PS50023"/>
    </source>
</evidence>
<dbReference type="CDD" id="cd09395">
    <property type="entry name" value="LIM2_Rga"/>
    <property type="match status" value="1"/>
</dbReference>
<feature type="compositionally biased region" description="Polar residues" evidence="6">
    <location>
        <begin position="368"/>
        <end position="377"/>
    </location>
</feature>
<dbReference type="CDD" id="cd00159">
    <property type="entry name" value="RhoGAP"/>
    <property type="match status" value="1"/>
</dbReference>
<dbReference type="VEuPathDB" id="FungiDB:YALI0_B10241g"/>
<dbReference type="Gene3D" id="1.10.555.10">
    <property type="entry name" value="Rho GTPase activation protein"/>
    <property type="match status" value="1"/>
</dbReference>
<feature type="region of interest" description="Disordered" evidence="6">
    <location>
        <begin position="139"/>
        <end position="263"/>
    </location>
</feature>
<keyword evidence="2 4" id="KW-0479">Metal-binding</keyword>
<feature type="compositionally biased region" description="Low complexity" evidence="6">
    <location>
        <begin position="515"/>
        <end position="527"/>
    </location>
</feature>
<feature type="region of interest" description="Disordered" evidence="6">
    <location>
        <begin position="937"/>
        <end position="974"/>
    </location>
</feature>
<feature type="compositionally biased region" description="Low complexity" evidence="6">
    <location>
        <begin position="631"/>
        <end position="641"/>
    </location>
</feature>
<keyword evidence="1" id="KW-0343">GTPase activation</keyword>
<feature type="compositionally biased region" description="Polar residues" evidence="6">
    <location>
        <begin position="233"/>
        <end position="245"/>
    </location>
</feature>
<feature type="region of interest" description="Disordered" evidence="6">
    <location>
        <begin position="987"/>
        <end position="1031"/>
    </location>
</feature>
<gene>
    <name evidence="10" type="ORF">B0I71DRAFT_112662</name>
    <name evidence="9" type="ORF">YALI1_B13828g</name>
</gene>
<feature type="compositionally biased region" description="Basic and acidic residues" evidence="6">
    <location>
        <begin position="246"/>
        <end position="259"/>
    </location>
</feature>
<protein>
    <submittedName>
        <fullName evidence="9">Uncharacterized protein</fullName>
    </submittedName>
</protein>
<dbReference type="PROSITE" id="PS50023">
    <property type="entry name" value="LIM_DOMAIN_2"/>
    <property type="match status" value="1"/>
</dbReference>
<feature type="region of interest" description="Disordered" evidence="6">
    <location>
        <begin position="1080"/>
        <end position="1151"/>
    </location>
</feature>
<evidence type="ECO:0000256" key="1">
    <source>
        <dbReference type="ARBA" id="ARBA00022468"/>
    </source>
</evidence>
<evidence type="ECO:0000256" key="4">
    <source>
        <dbReference type="PROSITE-ProRule" id="PRU00125"/>
    </source>
</evidence>
<evidence type="ECO:0000313" key="12">
    <source>
        <dbReference type="Proteomes" id="UP000256601"/>
    </source>
</evidence>
<dbReference type="GeneID" id="2907561"/>
<feature type="compositionally biased region" description="Low complexity" evidence="6">
    <location>
        <begin position="386"/>
        <end position="401"/>
    </location>
</feature>
<evidence type="ECO:0000256" key="2">
    <source>
        <dbReference type="ARBA" id="ARBA00022723"/>
    </source>
</evidence>
<reference evidence="10 12" key="2">
    <citation type="submission" date="2018-07" db="EMBL/GenBank/DDBJ databases">
        <title>Draft Genome Assemblies for Five Robust Yarrowia lipolytica Strains Exhibiting High Lipid Production and Pentose Sugar Utilization and Sugar Alcohol Secretion from Undetoxified Lignocellulosic Biomass Hydrolysates.</title>
        <authorList>
            <consortium name="DOE Joint Genome Institute"/>
            <person name="Walker C."/>
            <person name="Ryu S."/>
            <person name="Na H."/>
            <person name="Zane M."/>
            <person name="LaButti K."/>
            <person name="Lipzen A."/>
            <person name="Haridas S."/>
            <person name="Barry K."/>
            <person name="Grigoriev I.V."/>
            <person name="Quarterman J."/>
            <person name="Slininger P."/>
            <person name="Dien B."/>
            <person name="Trinh C.T."/>
        </authorList>
    </citation>
    <scope>NUCLEOTIDE SEQUENCE [LARGE SCALE GENOMIC DNA]</scope>
    <source>
        <strain evidence="10 12">YB392</strain>
    </source>
</reference>
<evidence type="ECO:0000259" key="8">
    <source>
        <dbReference type="PROSITE" id="PS50238"/>
    </source>
</evidence>
<evidence type="ECO:0000256" key="3">
    <source>
        <dbReference type="ARBA" id="ARBA00022833"/>
    </source>
</evidence>
<evidence type="ECO:0000256" key="5">
    <source>
        <dbReference type="SAM" id="Coils"/>
    </source>
</evidence>
<dbReference type="GO" id="GO:0005096">
    <property type="term" value="F:GTPase activator activity"/>
    <property type="evidence" value="ECO:0007669"/>
    <property type="project" value="UniProtKB-KW"/>
</dbReference>
<feature type="region of interest" description="Disordered" evidence="6">
    <location>
        <begin position="719"/>
        <end position="777"/>
    </location>
</feature>
<feature type="coiled-coil region" evidence="5">
    <location>
        <begin position="880"/>
        <end position="907"/>
    </location>
</feature>
<feature type="region of interest" description="Disordered" evidence="6">
    <location>
        <begin position="335"/>
        <end position="694"/>
    </location>
</feature>
<reference evidence="9 11" key="1">
    <citation type="journal article" date="2016" name="PLoS ONE">
        <title>Sequence Assembly of Yarrowia lipolytica Strain W29/CLIB89 Shows Transposable Element Diversity.</title>
        <authorList>
            <person name="Magnan C."/>
            <person name="Yu J."/>
            <person name="Chang I."/>
            <person name="Jahn E."/>
            <person name="Kanomata Y."/>
            <person name="Wu J."/>
            <person name="Zeller M."/>
            <person name="Oakes M."/>
            <person name="Baldi P."/>
            <person name="Sandmeyer S."/>
        </authorList>
    </citation>
    <scope>NUCLEOTIDE SEQUENCE [LARGE SCALE GENOMIC DNA]</scope>
    <source>
        <strain evidence="9">CLIB89</strain>
        <strain evidence="11">CLIB89(W29)</strain>
    </source>
</reference>
<feature type="domain" description="LIM zinc-binding" evidence="7">
    <location>
        <begin position="19"/>
        <end position="81"/>
    </location>
</feature>
<evidence type="ECO:0000256" key="6">
    <source>
        <dbReference type="SAM" id="MobiDB-lite"/>
    </source>
</evidence>
<dbReference type="eggNOG" id="KOG1704">
    <property type="taxonomic scope" value="Eukaryota"/>
</dbReference>
<dbReference type="OrthoDB" id="19923at2759"/>
<dbReference type="PROSITE" id="PS00478">
    <property type="entry name" value="LIM_DOMAIN_1"/>
    <property type="match status" value="1"/>
</dbReference>
<dbReference type="RefSeq" id="XP_500711.1">
    <property type="nucleotide sequence ID" value="XM_500711.1"/>
</dbReference>
<feature type="compositionally biased region" description="Polar residues" evidence="6">
    <location>
        <begin position="454"/>
        <end position="471"/>
    </location>
</feature>
<dbReference type="PROSITE" id="PS50238">
    <property type="entry name" value="RHOGAP"/>
    <property type="match status" value="1"/>
</dbReference>
<dbReference type="SMART" id="SM00324">
    <property type="entry name" value="RhoGAP"/>
    <property type="match status" value="1"/>
</dbReference>
<keyword evidence="5" id="KW-0175">Coiled coil</keyword>
<dbReference type="Pfam" id="PF00412">
    <property type="entry name" value="LIM"/>
    <property type="match status" value="1"/>
</dbReference>
<keyword evidence="4" id="KW-0440">LIM domain</keyword>
<dbReference type="SMART" id="SM00132">
    <property type="entry name" value="LIM"/>
    <property type="match status" value="2"/>
</dbReference>
<dbReference type="CDD" id="cd09394">
    <property type="entry name" value="LIM1_Rga"/>
    <property type="match status" value="1"/>
</dbReference>
<dbReference type="VEuPathDB" id="FungiDB:YALI1_B13828g"/>
<evidence type="ECO:0000313" key="11">
    <source>
        <dbReference type="Proteomes" id="UP000182444"/>
    </source>
</evidence>
<accession>A0A1H6PVJ0</accession>
<feature type="compositionally biased region" description="Polar residues" evidence="6">
    <location>
        <begin position="551"/>
        <end position="566"/>
    </location>
</feature>
<dbReference type="PANTHER" id="PTHR23176">
    <property type="entry name" value="RHO/RAC/CDC GTPASE-ACTIVATING PROTEIN"/>
    <property type="match status" value="1"/>
</dbReference>
<evidence type="ECO:0000313" key="9">
    <source>
        <dbReference type="EMBL" id="AOW01497.1"/>
    </source>
</evidence>
<sequence length="1367" mass="149032">MDSPESIVSSLDPEDNEVHFCKKCSKILEEGRAYELGGNRWHVECFRCSSCDSLLDGDTNLLVLGNGSLICANCSYHCYGCGKKIDDLAILTGDQAFCSSCFCCRNCKKKIEDLRYARTSQGIFCMTCHEALLAKKRKQKAARREREAREREALMNPSHRDSVDSKHSDYTIPITAPQLHRTGTDESVRSHRHSFRPSIQRNNSSFKDKDLPQLPPKDNSSSPVPTVAGANISRDSTPFENTSHNNMKEETRPPPKPRQDSLQNLHNLKNTTSQESMRHQSYIQEIPLGLGDLEESEKRLSAISNSTMPFLTPTSGGSDKDQSPQFEDAVRAQPGHEPLVDSSSAVSTPPSTHHYSPRHSLRDDMHTQKSSSVAKQPTESDKENQSPIGEGEGFISIGSEGIHSKEKESKEGTVVECQHEESETTDPSRETSSEATVSSSVASSPSPQRDEVESNVSTRSTDSGITVTPKISPTKAPQGASATPQNQHLQPEEEERSRHRALSHALHGTLMPTAQQQHQQQTPQMWQGEVPERSHRRGQSPRPSGEHTRGSLDSGSSGNTNKNLTPEPSKHGVAAPFSPLSPRHDAHTNSANRSQQIVLDDGEEIDAALYANNNYDSPVPHTPQKRDRLGSSSSTHSRAGSVFHKNVGNATPGTPGRTAANAAPNHSMVTPSRSSPWHRRTDSNGGANKDRLKTPDISLPILQASSAIDFDSELTGMISNPLPFNQGHHQSQHSPLQKTITSPTSSLGHQRSISDSHQSPRYPPSADRRPSVSDDASVTTALRNELVAAQKRIAELERQLQSGPSQPATSAADDDSTLSEKRKTIAVLHAQGEVARRELASLKEAKGHDDPQAMIEEFTAQMAILKTQLQDEIATLSVAKEALAVEVEDLSRRKKEACEEMTILNVKNSQLTDLNNELTNNLIDKYHPTHGSAMMNSTSASKSAGGNLFGFKKDSNRSTPPVPAPAPAPREEGGLSHIGNLIVQAYHPDEYTNGPPGSSVERVPVTSGSASSSSNHLPAGGHTPAVTNLDDHEEPTVTVLEAGQVVDTKRDRQTARRFWKRPKAAVTKGAVKGFTKVFEQPHTSEHPAVTNLEPSALSPSSSGQHESGGLSHSTSVNTGLNISFPSGKPTKTRNGWFKGGSSGNNSSNTTNTATIAQSASGAVSSPPDSEVSSLLKVSITRRCQIEGNKVPAIVTKCIEEVERRGMLQEGIYRKSGARTQIEQIEARFEHYDERANYEEILSGDINGVASALKQYLRYLPDPLISASSYDAFIQVSSVHQDNKVKVEKMREVLQKLPTAHSLCLARLCTHLNRVTQHAETNLMSNKNLAMVFAPTLARATSGEREIADVHHKSDSTLFMIEHFKELF</sequence>
<feature type="compositionally biased region" description="Polar residues" evidence="6">
    <location>
        <begin position="341"/>
        <end position="354"/>
    </location>
</feature>